<evidence type="ECO:0000313" key="2">
    <source>
        <dbReference type="EMBL" id="PNR28724.1"/>
    </source>
</evidence>
<name>A0A2K1IHH0_PHYPA</name>
<keyword evidence="1" id="KW-0812">Transmembrane</keyword>
<evidence type="ECO:0000256" key="1">
    <source>
        <dbReference type="SAM" id="Phobius"/>
    </source>
</evidence>
<protein>
    <submittedName>
        <fullName evidence="2 3">Uncharacterized protein</fullName>
    </submittedName>
</protein>
<proteinExistence type="predicted"/>
<organism evidence="2">
    <name type="scientific">Physcomitrium patens</name>
    <name type="common">Spreading-leaved earth moss</name>
    <name type="synonym">Physcomitrella patens</name>
    <dbReference type="NCBI Taxonomy" id="3218"/>
    <lineage>
        <taxon>Eukaryota</taxon>
        <taxon>Viridiplantae</taxon>
        <taxon>Streptophyta</taxon>
        <taxon>Embryophyta</taxon>
        <taxon>Bryophyta</taxon>
        <taxon>Bryophytina</taxon>
        <taxon>Bryopsida</taxon>
        <taxon>Funariidae</taxon>
        <taxon>Funariales</taxon>
        <taxon>Funariaceae</taxon>
        <taxon>Physcomitrium</taxon>
    </lineage>
</organism>
<keyword evidence="1" id="KW-1133">Transmembrane helix</keyword>
<dbReference type="Gramene" id="Pp3c24_19979V3.1">
    <property type="protein sequence ID" value="PAC:32909193.CDS.1"/>
    <property type="gene ID" value="Pp3c24_19979"/>
</dbReference>
<evidence type="ECO:0000313" key="3">
    <source>
        <dbReference type="EnsemblPlants" id="PAC:32909193.CDS.1"/>
    </source>
</evidence>
<sequence>MILIIQRFYVYFLTLESVCLVCLGLGSSVLWSKKHYANSTYCSSRSCAVDNAWGIHHAQFHLWTSDDIQE</sequence>
<gene>
    <name evidence="2" type="ORF">PHYPA_029317</name>
</gene>
<keyword evidence="4" id="KW-1185">Reference proteome</keyword>
<accession>A0A2K1IHH0</accession>
<reference evidence="3" key="3">
    <citation type="submission" date="2020-12" db="UniProtKB">
        <authorList>
            <consortium name="EnsemblPlants"/>
        </authorList>
    </citation>
    <scope>IDENTIFICATION</scope>
</reference>
<dbReference type="Proteomes" id="UP000006727">
    <property type="component" value="Chromosome 24"/>
</dbReference>
<dbReference type="EnsemblPlants" id="Pp3c24_19979V3.1">
    <property type="protein sequence ID" value="PAC:32909193.CDS.1"/>
    <property type="gene ID" value="Pp3c24_19979"/>
</dbReference>
<reference evidence="2 4" key="1">
    <citation type="journal article" date="2008" name="Science">
        <title>The Physcomitrella genome reveals evolutionary insights into the conquest of land by plants.</title>
        <authorList>
            <person name="Rensing S."/>
            <person name="Lang D."/>
            <person name="Zimmer A."/>
            <person name="Terry A."/>
            <person name="Salamov A."/>
            <person name="Shapiro H."/>
            <person name="Nishiyama T."/>
            <person name="Perroud P.-F."/>
            <person name="Lindquist E."/>
            <person name="Kamisugi Y."/>
            <person name="Tanahashi T."/>
            <person name="Sakakibara K."/>
            <person name="Fujita T."/>
            <person name="Oishi K."/>
            <person name="Shin-I T."/>
            <person name="Kuroki Y."/>
            <person name="Toyoda A."/>
            <person name="Suzuki Y."/>
            <person name="Hashimoto A."/>
            <person name="Yamaguchi K."/>
            <person name="Sugano A."/>
            <person name="Kohara Y."/>
            <person name="Fujiyama A."/>
            <person name="Anterola A."/>
            <person name="Aoki S."/>
            <person name="Ashton N."/>
            <person name="Barbazuk W.B."/>
            <person name="Barker E."/>
            <person name="Bennetzen J."/>
            <person name="Bezanilla M."/>
            <person name="Blankenship R."/>
            <person name="Cho S.H."/>
            <person name="Dutcher S."/>
            <person name="Estelle M."/>
            <person name="Fawcett J.A."/>
            <person name="Gundlach H."/>
            <person name="Hanada K."/>
            <person name="Heyl A."/>
            <person name="Hicks K.A."/>
            <person name="Hugh J."/>
            <person name="Lohr M."/>
            <person name="Mayer K."/>
            <person name="Melkozernov A."/>
            <person name="Murata T."/>
            <person name="Nelson D."/>
            <person name="Pils B."/>
            <person name="Prigge M."/>
            <person name="Reiss B."/>
            <person name="Renner T."/>
            <person name="Rombauts S."/>
            <person name="Rushton P."/>
            <person name="Sanderfoot A."/>
            <person name="Schween G."/>
            <person name="Shiu S.-H."/>
            <person name="Stueber K."/>
            <person name="Theodoulou F.L."/>
            <person name="Tu H."/>
            <person name="Van de Peer Y."/>
            <person name="Verrier P.J."/>
            <person name="Waters E."/>
            <person name="Wood A."/>
            <person name="Yang L."/>
            <person name="Cove D."/>
            <person name="Cuming A."/>
            <person name="Hasebe M."/>
            <person name="Lucas S."/>
            <person name="Mishler D.B."/>
            <person name="Reski R."/>
            <person name="Grigoriev I."/>
            <person name="Quatrano R.S."/>
            <person name="Boore J.L."/>
        </authorList>
    </citation>
    <scope>NUCLEOTIDE SEQUENCE [LARGE SCALE GENOMIC DNA]</scope>
    <source>
        <strain evidence="3 4">cv. Gransden 2004</strain>
    </source>
</reference>
<dbReference type="EMBL" id="ABEU02000024">
    <property type="protein sequence ID" value="PNR28724.1"/>
    <property type="molecule type" value="Genomic_DNA"/>
</dbReference>
<evidence type="ECO:0000313" key="4">
    <source>
        <dbReference type="Proteomes" id="UP000006727"/>
    </source>
</evidence>
<reference evidence="2 4" key="2">
    <citation type="journal article" date="2018" name="Plant J.">
        <title>The Physcomitrella patens chromosome-scale assembly reveals moss genome structure and evolution.</title>
        <authorList>
            <person name="Lang D."/>
            <person name="Ullrich K.K."/>
            <person name="Murat F."/>
            <person name="Fuchs J."/>
            <person name="Jenkins J."/>
            <person name="Haas F.B."/>
            <person name="Piednoel M."/>
            <person name="Gundlach H."/>
            <person name="Van Bel M."/>
            <person name="Meyberg R."/>
            <person name="Vives C."/>
            <person name="Morata J."/>
            <person name="Symeonidi A."/>
            <person name="Hiss M."/>
            <person name="Muchero W."/>
            <person name="Kamisugi Y."/>
            <person name="Saleh O."/>
            <person name="Blanc G."/>
            <person name="Decker E.L."/>
            <person name="van Gessel N."/>
            <person name="Grimwood J."/>
            <person name="Hayes R.D."/>
            <person name="Graham S.W."/>
            <person name="Gunter L.E."/>
            <person name="McDaniel S.F."/>
            <person name="Hoernstein S.N.W."/>
            <person name="Larsson A."/>
            <person name="Li F.W."/>
            <person name="Perroud P.F."/>
            <person name="Phillips J."/>
            <person name="Ranjan P."/>
            <person name="Rokshar D.S."/>
            <person name="Rothfels C.J."/>
            <person name="Schneider L."/>
            <person name="Shu S."/>
            <person name="Stevenson D.W."/>
            <person name="Thummler F."/>
            <person name="Tillich M."/>
            <person name="Villarreal Aguilar J.C."/>
            <person name="Widiez T."/>
            <person name="Wong G.K."/>
            <person name="Wymore A."/>
            <person name="Zhang Y."/>
            <person name="Zimmer A.D."/>
            <person name="Quatrano R.S."/>
            <person name="Mayer K.F.X."/>
            <person name="Goodstein D."/>
            <person name="Casacuberta J.M."/>
            <person name="Vandepoele K."/>
            <person name="Reski R."/>
            <person name="Cuming A.C."/>
            <person name="Tuskan G.A."/>
            <person name="Maumus F."/>
            <person name="Salse J."/>
            <person name="Schmutz J."/>
            <person name="Rensing S.A."/>
        </authorList>
    </citation>
    <scope>NUCLEOTIDE SEQUENCE [LARGE SCALE GENOMIC DNA]</scope>
    <source>
        <strain evidence="3 4">cv. Gransden 2004</strain>
    </source>
</reference>
<keyword evidence="1" id="KW-0472">Membrane</keyword>
<dbReference type="InParanoid" id="A0A2K1IHH0"/>
<dbReference type="AlphaFoldDB" id="A0A2K1IHH0"/>
<feature type="transmembrane region" description="Helical" evidence="1">
    <location>
        <begin position="9"/>
        <end position="31"/>
    </location>
</feature>